<keyword evidence="1" id="KW-0175">Coiled coil</keyword>
<dbReference type="GO" id="GO:0004197">
    <property type="term" value="F:cysteine-type endopeptidase activity"/>
    <property type="evidence" value="ECO:0007669"/>
    <property type="project" value="InterPro"/>
</dbReference>
<dbReference type="InterPro" id="IPR011600">
    <property type="entry name" value="Pept_C14_caspase"/>
</dbReference>
<dbReference type="RefSeq" id="WP_087460764.1">
    <property type="nucleotide sequence ID" value="NZ_CP021425.1"/>
</dbReference>
<dbReference type="InterPro" id="IPR011990">
    <property type="entry name" value="TPR-like_helical_dom_sf"/>
</dbReference>
<evidence type="ECO:0000256" key="1">
    <source>
        <dbReference type="SAM" id="Coils"/>
    </source>
</evidence>
<sequence length="647" mass="71152">MQLLLAIGLTLSLIVITSCTTQSEKAAGIEGAEDTDSLMVVDCLLPGQVRQLGSRARYVTPRRPVKTTSSDCGIRGGEFTAYDRADYATSLKIWLPQAQAGDAEAQAYVGEIFEKGLGVPADYQAAAVWYEKAAAQNLPRAQINLANLYEKGLGVEKDTIMALNLYRRAAGLSGDSLQYASTILASNQLKNSLQEQQQIITDLQQEKQVLRSRQQILKEKNRELAQINDVLMQDKKTLVTEQSVLKSAQAEWESERQRLISSIDVTSAGVASVQPGIAAPEIQIIDPPITLTRSGASVLLSESVPKIEIVGKITSPIGIKTARINGLPLTTDEFDLFFASIPVDGVRTEVNIVAHDKQNNQSRFDFVLFNDEGQIRPENASFQARPAKNQNTLAPKLGVDFGEYHALVIGNNEYQHFPKLNTAVNDARAVARVLRQQYGFNVTLLVNARRYDILAALDRLRRSLTERDNLLIYYAGHGELEETSHEGYWLGVDAAPIFASNWLSNLTLSDQLNTFKADQIMVVADSCYAGTFSTASIARSAVQIKNSAYQNWLEVMVDVRARTVLTSGGTRPVLDSLGGEHSLFAQAFIDVLENNHTIIDGNSIYINILNAMSKHNQPGQYRQVPDYGAIKFAGHEAGEFFLTPKTL</sequence>
<accession>A0A1Y0I663</accession>
<dbReference type="OrthoDB" id="9204495at2"/>
<organism evidence="3 4">
    <name type="scientific">Oleiphilus messinensis</name>
    <dbReference type="NCBI Taxonomy" id="141451"/>
    <lineage>
        <taxon>Bacteria</taxon>
        <taxon>Pseudomonadati</taxon>
        <taxon>Pseudomonadota</taxon>
        <taxon>Gammaproteobacteria</taxon>
        <taxon>Oceanospirillales</taxon>
        <taxon>Oleiphilaceae</taxon>
        <taxon>Oleiphilus</taxon>
    </lineage>
</organism>
<dbReference type="Gene3D" id="3.40.50.1460">
    <property type="match status" value="1"/>
</dbReference>
<dbReference type="EMBL" id="CP021425">
    <property type="protein sequence ID" value="ARU55689.1"/>
    <property type="molecule type" value="Genomic_DNA"/>
</dbReference>
<dbReference type="KEGG" id="ome:OLMES_1614"/>
<dbReference type="InterPro" id="IPR006597">
    <property type="entry name" value="Sel1-like"/>
</dbReference>
<keyword evidence="4" id="KW-1185">Reference proteome</keyword>
<gene>
    <name evidence="3" type="ORF">OLMES_1614</name>
</gene>
<dbReference type="Pfam" id="PF08238">
    <property type="entry name" value="Sel1"/>
    <property type="match status" value="2"/>
</dbReference>
<evidence type="ECO:0000313" key="4">
    <source>
        <dbReference type="Proteomes" id="UP000196027"/>
    </source>
</evidence>
<name>A0A1Y0I663_9GAMM</name>
<protein>
    <submittedName>
        <fullName evidence="3">Caspase with SEL1 subfamily TPR repeat</fullName>
    </submittedName>
</protein>
<dbReference type="PANTHER" id="PTHR22576:SF37">
    <property type="entry name" value="MUCOSA-ASSOCIATED LYMPHOID TISSUE LYMPHOMA TRANSLOCATION PROTEIN 1"/>
    <property type="match status" value="1"/>
</dbReference>
<dbReference type="InterPro" id="IPR029030">
    <property type="entry name" value="Caspase-like_dom_sf"/>
</dbReference>
<dbReference type="GO" id="GO:0006508">
    <property type="term" value="P:proteolysis"/>
    <property type="evidence" value="ECO:0007669"/>
    <property type="project" value="InterPro"/>
</dbReference>
<reference evidence="3 4" key="1">
    <citation type="submission" date="2017-05" db="EMBL/GenBank/DDBJ databases">
        <title>Genomic insights into alkan degradation activity of Oleiphilus messinensis.</title>
        <authorList>
            <person name="Kozyavkin S.A."/>
            <person name="Slesarev A.I."/>
            <person name="Golyshin P.N."/>
            <person name="Korzhenkov A."/>
            <person name="Golyshina O.N."/>
            <person name="Toshchakov S.V."/>
        </authorList>
    </citation>
    <scope>NUCLEOTIDE SEQUENCE [LARGE SCALE GENOMIC DNA]</scope>
    <source>
        <strain evidence="3 4">ME102</strain>
    </source>
</reference>
<feature type="coiled-coil region" evidence="1">
    <location>
        <begin position="186"/>
        <end position="237"/>
    </location>
</feature>
<dbReference type="Gene3D" id="1.25.40.10">
    <property type="entry name" value="Tetratricopeptide repeat domain"/>
    <property type="match status" value="1"/>
</dbReference>
<dbReference type="SMART" id="SM00671">
    <property type="entry name" value="SEL1"/>
    <property type="match status" value="2"/>
</dbReference>
<dbReference type="PANTHER" id="PTHR22576">
    <property type="entry name" value="MUCOSA ASSOCIATED LYMPHOID TISSUE LYMPHOMA TRANSLOCATION PROTEIN 1/PARACASPASE"/>
    <property type="match status" value="1"/>
</dbReference>
<evidence type="ECO:0000259" key="2">
    <source>
        <dbReference type="Pfam" id="PF00656"/>
    </source>
</evidence>
<dbReference type="Proteomes" id="UP000196027">
    <property type="component" value="Chromosome"/>
</dbReference>
<dbReference type="Pfam" id="PF00656">
    <property type="entry name" value="Peptidase_C14"/>
    <property type="match status" value="1"/>
</dbReference>
<dbReference type="SUPFAM" id="SSF52129">
    <property type="entry name" value="Caspase-like"/>
    <property type="match status" value="1"/>
</dbReference>
<dbReference type="SUPFAM" id="SSF81901">
    <property type="entry name" value="HCP-like"/>
    <property type="match status" value="1"/>
</dbReference>
<evidence type="ECO:0000313" key="3">
    <source>
        <dbReference type="EMBL" id="ARU55689.1"/>
    </source>
</evidence>
<dbReference type="AlphaFoldDB" id="A0A1Y0I663"/>
<feature type="domain" description="Peptidase C14 caspase" evidence="2">
    <location>
        <begin position="405"/>
        <end position="627"/>
    </location>
</feature>
<proteinExistence type="predicted"/>
<dbReference type="InterPro" id="IPR052039">
    <property type="entry name" value="Caspase-related_regulators"/>
</dbReference>